<dbReference type="RefSeq" id="XP_017301228.1">
    <property type="nucleotide sequence ID" value="XM_017445739.2"/>
</dbReference>
<dbReference type="InterPro" id="IPR003959">
    <property type="entry name" value="ATPase_AAA_core"/>
</dbReference>
<dbReference type="GO" id="GO:0003688">
    <property type="term" value="F:DNA replication origin binding"/>
    <property type="evidence" value="ECO:0007669"/>
    <property type="project" value="TreeGrafter"/>
</dbReference>
<dbReference type="PANTHER" id="PTHR12087:SF0">
    <property type="entry name" value="ORIGIN RECOGNITION COMPLEX SUBUNIT 4"/>
    <property type="match status" value="1"/>
</dbReference>
<dbReference type="InterPro" id="IPR027417">
    <property type="entry name" value="P-loop_NTPase"/>
</dbReference>
<dbReference type="PIRSF" id="PIRSF007858">
    <property type="entry name" value="ORC4"/>
    <property type="match status" value="1"/>
</dbReference>
<dbReference type="CTD" id="5000"/>
<dbReference type="PANTHER" id="PTHR12087">
    <property type="entry name" value="ORIGIN RECOGNITION COMPLEX SUBUNIT 4"/>
    <property type="match status" value="1"/>
</dbReference>
<evidence type="ECO:0000256" key="3">
    <source>
        <dbReference type="ARBA" id="ARBA00019083"/>
    </source>
</evidence>
<dbReference type="SUPFAM" id="SSF52540">
    <property type="entry name" value="P-loop containing nucleoside triphosphate hydrolases"/>
    <property type="match status" value="1"/>
</dbReference>
<keyword evidence="10" id="KW-1185">Reference proteome</keyword>
<dbReference type="GO" id="GO:0005524">
    <property type="term" value="F:ATP binding"/>
    <property type="evidence" value="ECO:0007669"/>
    <property type="project" value="InterPro"/>
</dbReference>
<keyword evidence="5 7" id="KW-0238">DNA-binding</keyword>
<gene>
    <name evidence="11 12" type="primary">LOC103513254</name>
</gene>
<evidence type="ECO:0000256" key="1">
    <source>
        <dbReference type="ARBA" id="ARBA00004123"/>
    </source>
</evidence>
<evidence type="ECO:0000256" key="2">
    <source>
        <dbReference type="ARBA" id="ARBA00005334"/>
    </source>
</evidence>
<evidence type="ECO:0000256" key="5">
    <source>
        <dbReference type="ARBA" id="ARBA00023125"/>
    </source>
</evidence>
<dbReference type="GO" id="GO:0006270">
    <property type="term" value="P:DNA replication initiation"/>
    <property type="evidence" value="ECO:0007669"/>
    <property type="project" value="TreeGrafter"/>
</dbReference>
<feature type="domain" description="ATPase AAA-type core" evidence="8">
    <location>
        <begin position="58"/>
        <end position="189"/>
    </location>
</feature>
<dbReference type="Gene3D" id="3.40.50.300">
    <property type="entry name" value="P-loop containing nucleotide triphosphate hydrolases"/>
    <property type="match status" value="1"/>
</dbReference>
<name>A0A1S4EGH1_DIACI</name>
<evidence type="ECO:0000256" key="4">
    <source>
        <dbReference type="ARBA" id="ARBA00022705"/>
    </source>
</evidence>
<comment type="function">
    <text evidence="7">Component of the origin recognition complex (ORC) that binds origins of replication.</text>
</comment>
<evidence type="ECO:0000313" key="10">
    <source>
        <dbReference type="Proteomes" id="UP000079169"/>
    </source>
</evidence>
<dbReference type="InterPro" id="IPR032705">
    <property type="entry name" value="ORC4_C"/>
</dbReference>
<evidence type="ECO:0000259" key="9">
    <source>
        <dbReference type="Pfam" id="PF14629"/>
    </source>
</evidence>
<dbReference type="InterPro" id="IPR016527">
    <property type="entry name" value="ORC4"/>
</dbReference>
<dbReference type="Proteomes" id="UP000079169">
    <property type="component" value="Unplaced"/>
</dbReference>
<evidence type="ECO:0000313" key="12">
    <source>
        <dbReference type="RefSeq" id="XP_017301229.1"/>
    </source>
</evidence>
<comment type="similarity">
    <text evidence="2 7">Belongs to the ORC4 family.</text>
</comment>
<dbReference type="GO" id="GO:0005664">
    <property type="term" value="C:nuclear origin of replication recognition complex"/>
    <property type="evidence" value="ECO:0007669"/>
    <property type="project" value="TreeGrafter"/>
</dbReference>
<accession>A0A1S4EGH1</accession>
<dbReference type="OMA" id="MVYARWE"/>
<keyword evidence="4 7" id="KW-0235">DNA replication</keyword>
<dbReference type="GO" id="GO:0016887">
    <property type="term" value="F:ATP hydrolysis activity"/>
    <property type="evidence" value="ECO:0007669"/>
    <property type="project" value="InterPro"/>
</dbReference>
<sequence length="411" mass="47153">MKMVLRPRKSEKSEDQEKLKHHLKQKITEEILPVHETEREQLRDSIHECVEYGSTHSILLLGMPGQGTTFLVDNVLEGYGDAISVVHLSGLMHTNDHVALKHIIQQLHMELLEEDKITGSFADNLKFVLESFHSSDKNSHKPVFIVLDQFDYFTDHKNQTLLYNLFGAFGTEKAGFCVIAITKRMDALELLEKRVKSRFSPTEIYLVDSVPYNLSLLHANIKSCYADEWNASMKTLQASNTVKSVLQTMAAHSKSIRVYKQFMMCLMDRVSSSHRLLTEDDFKQTLNIFFPNEKMDILLSLSVLELCLVIACSHHSEIYDKGPFNFEMIYKRFCQFCQQASSMSSLSRHVVMRAFQRIESLGVIKCFSPKSQRDLQFYNLLYLTEEVTAAVKSFPNVNTEVVQWASSNPVC</sequence>
<keyword evidence="6 7" id="KW-0539">Nucleus</keyword>
<evidence type="ECO:0000256" key="7">
    <source>
        <dbReference type="PIRNR" id="PIRNR007858"/>
    </source>
</evidence>
<evidence type="ECO:0000259" key="8">
    <source>
        <dbReference type="Pfam" id="PF00004"/>
    </source>
</evidence>
<reference evidence="11 12" key="1">
    <citation type="submission" date="2025-04" db="UniProtKB">
        <authorList>
            <consortium name="RefSeq"/>
        </authorList>
    </citation>
    <scope>IDENTIFICATION</scope>
</reference>
<organism evidence="10 12">
    <name type="scientific">Diaphorina citri</name>
    <name type="common">Asian citrus psyllid</name>
    <dbReference type="NCBI Taxonomy" id="121845"/>
    <lineage>
        <taxon>Eukaryota</taxon>
        <taxon>Metazoa</taxon>
        <taxon>Ecdysozoa</taxon>
        <taxon>Arthropoda</taxon>
        <taxon>Hexapoda</taxon>
        <taxon>Insecta</taxon>
        <taxon>Pterygota</taxon>
        <taxon>Neoptera</taxon>
        <taxon>Paraneoptera</taxon>
        <taxon>Hemiptera</taxon>
        <taxon>Sternorrhyncha</taxon>
        <taxon>Psylloidea</taxon>
        <taxon>Psyllidae</taxon>
        <taxon>Diaphorininae</taxon>
        <taxon>Diaphorina</taxon>
    </lineage>
</organism>
<dbReference type="Pfam" id="PF14629">
    <property type="entry name" value="ORC4_C"/>
    <property type="match status" value="1"/>
</dbReference>
<dbReference type="GeneID" id="103513254"/>
<evidence type="ECO:0000313" key="11">
    <source>
        <dbReference type="RefSeq" id="XP_017301228.1"/>
    </source>
</evidence>
<protein>
    <recommendedName>
        <fullName evidence="3 7">Origin recognition complex subunit 4</fullName>
    </recommendedName>
</protein>
<dbReference type="RefSeq" id="XP_017301229.1">
    <property type="nucleotide sequence ID" value="XM_017445740.2"/>
</dbReference>
<comment type="subcellular location">
    <subcellularLocation>
        <location evidence="1 7">Nucleus</location>
    </subcellularLocation>
</comment>
<proteinExistence type="inferred from homology"/>
<feature type="domain" description="Origin recognition complex subunit 4 C-terminal" evidence="9">
    <location>
        <begin position="222"/>
        <end position="391"/>
    </location>
</feature>
<evidence type="ECO:0000256" key="6">
    <source>
        <dbReference type="ARBA" id="ARBA00023242"/>
    </source>
</evidence>
<dbReference type="Pfam" id="PF00004">
    <property type="entry name" value="AAA"/>
    <property type="match status" value="1"/>
</dbReference>
<dbReference type="AlphaFoldDB" id="A0A1S4EGH1"/>